<dbReference type="Proteomes" id="UP000494165">
    <property type="component" value="Unassembled WGS sequence"/>
</dbReference>
<feature type="chain" id="PRO_5035928691" description="EB domain-containing protein" evidence="3">
    <location>
        <begin position="33"/>
        <end position="307"/>
    </location>
</feature>
<feature type="region of interest" description="Disordered" evidence="1">
    <location>
        <begin position="223"/>
        <end position="307"/>
    </location>
</feature>
<name>A0A8S1CFS9_9INSE</name>
<reference evidence="5 6" key="1">
    <citation type="submission" date="2020-04" db="EMBL/GenBank/DDBJ databases">
        <authorList>
            <person name="Alioto T."/>
            <person name="Alioto T."/>
            <person name="Gomez Garrido J."/>
        </authorList>
    </citation>
    <scope>NUCLEOTIDE SEQUENCE [LARGE SCALE GENOMIC DNA]</scope>
</reference>
<protein>
    <recommendedName>
        <fullName evidence="4">EB domain-containing protein</fullName>
    </recommendedName>
</protein>
<feature type="region of interest" description="Disordered" evidence="1">
    <location>
        <begin position="39"/>
        <end position="59"/>
    </location>
</feature>
<dbReference type="Pfam" id="PF01683">
    <property type="entry name" value="EB"/>
    <property type="match status" value="1"/>
</dbReference>
<proteinExistence type="predicted"/>
<evidence type="ECO:0000256" key="1">
    <source>
        <dbReference type="SAM" id="MobiDB-lite"/>
    </source>
</evidence>
<evidence type="ECO:0000256" key="3">
    <source>
        <dbReference type="SAM" id="SignalP"/>
    </source>
</evidence>
<sequence length="307" mass="33062">MTAIDARQIGSAIVCCLLVQLLISGPHVLVAAADSDTTAVGAEATPPSPTDGLETGGGDKKFGDRCESSSECGVRGGFCDPVKKTCQCKPELQVTNHIDRCGKEAIVNESCYFNEQCENVLYNTECRDNRCVCRFEMTAVFNSDGSIKCVSKPEAPRDEPHVDPAMIGVLVGLGLMFVIMCVVLRLFSKARWRGENRTIFNTPNPRLMNVSLLDSKLLHGGNLERRASRGSVRGAPSRHASMTSLRPANSPTGSRRGSGGSNGSTPKSPKEKKIAEEHADTNHHPVGTVTVEMTPPTQPNQPEKQEV</sequence>
<accession>A0A8S1CFS9</accession>
<organism evidence="5 6">
    <name type="scientific">Cloeon dipterum</name>
    <dbReference type="NCBI Taxonomy" id="197152"/>
    <lineage>
        <taxon>Eukaryota</taxon>
        <taxon>Metazoa</taxon>
        <taxon>Ecdysozoa</taxon>
        <taxon>Arthropoda</taxon>
        <taxon>Hexapoda</taxon>
        <taxon>Insecta</taxon>
        <taxon>Pterygota</taxon>
        <taxon>Palaeoptera</taxon>
        <taxon>Ephemeroptera</taxon>
        <taxon>Pisciforma</taxon>
        <taxon>Baetidae</taxon>
        <taxon>Cloeon</taxon>
    </lineage>
</organism>
<evidence type="ECO:0000313" key="5">
    <source>
        <dbReference type="EMBL" id="CAB3367019.1"/>
    </source>
</evidence>
<feature type="transmembrane region" description="Helical" evidence="2">
    <location>
        <begin position="165"/>
        <end position="187"/>
    </location>
</feature>
<feature type="signal peptide" evidence="3">
    <location>
        <begin position="1"/>
        <end position="32"/>
    </location>
</feature>
<keyword evidence="6" id="KW-1185">Reference proteome</keyword>
<evidence type="ECO:0000259" key="4">
    <source>
        <dbReference type="Pfam" id="PF01683"/>
    </source>
</evidence>
<keyword evidence="3" id="KW-0732">Signal</keyword>
<dbReference type="AlphaFoldDB" id="A0A8S1CFS9"/>
<dbReference type="OrthoDB" id="6610549at2759"/>
<comment type="caution">
    <text evidence="5">The sequence shown here is derived from an EMBL/GenBank/DDBJ whole genome shotgun (WGS) entry which is preliminary data.</text>
</comment>
<evidence type="ECO:0000256" key="2">
    <source>
        <dbReference type="SAM" id="Phobius"/>
    </source>
</evidence>
<keyword evidence="2" id="KW-1133">Transmembrane helix</keyword>
<keyword evidence="2" id="KW-0812">Transmembrane</keyword>
<dbReference type="InterPro" id="IPR006149">
    <property type="entry name" value="EB_dom"/>
</dbReference>
<gene>
    <name evidence="5" type="ORF">CLODIP_2_CD07504</name>
</gene>
<feature type="compositionally biased region" description="Basic and acidic residues" evidence="1">
    <location>
        <begin position="268"/>
        <end position="283"/>
    </location>
</feature>
<dbReference type="EMBL" id="CADEPI010000028">
    <property type="protein sequence ID" value="CAB3367019.1"/>
    <property type="molecule type" value="Genomic_DNA"/>
</dbReference>
<keyword evidence="2" id="KW-0472">Membrane</keyword>
<evidence type="ECO:0000313" key="6">
    <source>
        <dbReference type="Proteomes" id="UP000494165"/>
    </source>
</evidence>
<feature type="domain" description="EB" evidence="4">
    <location>
        <begin position="99"/>
        <end position="140"/>
    </location>
</feature>